<dbReference type="InterPro" id="IPR001680">
    <property type="entry name" value="WD40_rpt"/>
</dbReference>
<name>A0A9P8AB72_MORAP</name>
<dbReference type="InterPro" id="IPR015943">
    <property type="entry name" value="WD40/YVTN_repeat-like_dom_sf"/>
</dbReference>
<evidence type="ECO:0000313" key="7">
    <source>
        <dbReference type="EMBL" id="KAG9325767.1"/>
    </source>
</evidence>
<keyword evidence="2" id="KW-0677">Repeat</keyword>
<dbReference type="PANTHER" id="PTHR19854">
    <property type="entry name" value="TRANSDUCIN BETA-LIKE 3"/>
    <property type="match status" value="1"/>
</dbReference>
<dbReference type="InterPro" id="IPR036322">
    <property type="entry name" value="WD40_repeat_dom_sf"/>
</dbReference>
<feature type="compositionally biased region" description="Basic and acidic residues" evidence="6">
    <location>
        <begin position="466"/>
        <end position="477"/>
    </location>
</feature>
<comment type="caution">
    <text evidence="7">The sequence shown here is derived from an EMBL/GenBank/DDBJ whole genome shotgun (WGS) entry which is preliminary data.</text>
</comment>
<dbReference type="EMBL" id="JAIFTL010000033">
    <property type="protein sequence ID" value="KAG9325767.1"/>
    <property type="molecule type" value="Genomic_DNA"/>
</dbReference>
<dbReference type="PROSITE" id="PS50082">
    <property type="entry name" value="WD_REPEATS_2"/>
    <property type="match status" value="1"/>
</dbReference>
<gene>
    <name evidence="7" type="ORF">KVV02_003639</name>
</gene>
<reference evidence="7" key="1">
    <citation type="submission" date="2021-07" db="EMBL/GenBank/DDBJ databases">
        <title>Draft genome of Mortierella alpina, strain LL118, isolated from an aspen leaf litter sample.</title>
        <authorList>
            <person name="Yang S."/>
            <person name="Vinatzer B.A."/>
        </authorList>
    </citation>
    <scope>NUCLEOTIDE SEQUENCE</scope>
    <source>
        <strain evidence="7">LL118</strain>
    </source>
</reference>
<dbReference type="Pfam" id="PF00400">
    <property type="entry name" value="WD40"/>
    <property type="match status" value="1"/>
</dbReference>
<organism evidence="7 8">
    <name type="scientific">Mortierella alpina</name>
    <name type="common">Oleaginous fungus</name>
    <name type="synonym">Mortierella renispora</name>
    <dbReference type="NCBI Taxonomy" id="64518"/>
    <lineage>
        <taxon>Eukaryota</taxon>
        <taxon>Fungi</taxon>
        <taxon>Fungi incertae sedis</taxon>
        <taxon>Mucoromycota</taxon>
        <taxon>Mortierellomycotina</taxon>
        <taxon>Mortierellomycetes</taxon>
        <taxon>Mortierellales</taxon>
        <taxon>Mortierellaceae</taxon>
        <taxon>Mortierella</taxon>
    </lineage>
</organism>
<dbReference type="Proteomes" id="UP000717515">
    <property type="component" value="Unassembled WGS sequence"/>
</dbReference>
<dbReference type="SMART" id="SM00320">
    <property type="entry name" value="WD40"/>
    <property type="match status" value="5"/>
</dbReference>
<evidence type="ECO:0000256" key="4">
    <source>
        <dbReference type="ARBA" id="ARBA00040563"/>
    </source>
</evidence>
<accession>A0A9P8AB72</accession>
<evidence type="ECO:0000256" key="3">
    <source>
        <dbReference type="ARBA" id="ARBA00037931"/>
    </source>
</evidence>
<feature type="region of interest" description="Disordered" evidence="6">
    <location>
        <begin position="460"/>
        <end position="501"/>
    </location>
</feature>
<protein>
    <recommendedName>
        <fullName evidence="4">ASTRA-associated protein 1</fullName>
    </recommendedName>
</protein>
<evidence type="ECO:0000256" key="2">
    <source>
        <dbReference type="ARBA" id="ARBA00022737"/>
    </source>
</evidence>
<keyword evidence="1 5" id="KW-0853">WD repeat</keyword>
<evidence type="ECO:0000256" key="1">
    <source>
        <dbReference type="ARBA" id="ARBA00022574"/>
    </source>
</evidence>
<sequence length="528" mass="57969">MATRPSTKLQDAHPTGTEGALRPAPPAPSFILRGHGAPIHAIHFFASNTFLVSGDEAGWIVMWDLWKRRQIFKWHGHPTGSVLALQSIPIHNCQSKQQHTALPSHRSTSGLRRHQDEARAVYIVSHGRDNHIHVWDINAVLQQSLARRSGGASRQGLGHEVVLVFSLPVNALNFCKMSVLAIDRASETLQQQQEGSPSATLSLADTHKLIYIAVPSPTTSTLIDIYDIVKPERCFASVGFPKASRAGESEKKWGSVMAVRLFRINPNDSAVQPSGSDAQDDTTAAMNEADKVDASALLHMVVGYEDGSVVLYQENPLRSTNGHKSSGAKRSMDVVWTVKCHREPVLGLALSSDMRFALSIGSDNALVKYNLFGAHQGVPEFIQVPLKSNGIAEVKVRNDNKILALAGWDGRIRIFSAKTLKPLAVLKHHREGLYCLDIAHMQEVGGNSLLETGSTATIDCDEAEDNSGKDKESREQQDVAIEDESESGNESEDDSDDEAALADRRQWSRRHWIAAGGKENRISLWEIY</sequence>
<evidence type="ECO:0000256" key="5">
    <source>
        <dbReference type="PROSITE-ProRule" id="PRU00221"/>
    </source>
</evidence>
<dbReference type="SUPFAM" id="SSF50978">
    <property type="entry name" value="WD40 repeat-like"/>
    <property type="match status" value="1"/>
</dbReference>
<feature type="compositionally biased region" description="Acidic residues" evidence="6">
    <location>
        <begin position="480"/>
        <end position="500"/>
    </location>
</feature>
<dbReference type="AlphaFoldDB" id="A0A9P8AB72"/>
<feature type="region of interest" description="Disordered" evidence="6">
    <location>
        <begin position="1"/>
        <end position="27"/>
    </location>
</feature>
<dbReference type="PANTHER" id="PTHR19854:SF1">
    <property type="entry name" value="GUANINE NUCLEOTIDE-BINDING PROTEIN SUBUNIT BETA-LIKE PROTEIN 1"/>
    <property type="match status" value="1"/>
</dbReference>
<evidence type="ECO:0000313" key="8">
    <source>
        <dbReference type="Proteomes" id="UP000717515"/>
    </source>
</evidence>
<evidence type="ECO:0000256" key="6">
    <source>
        <dbReference type="SAM" id="MobiDB-lite"/>
    </source>
</evidence>
<proteinExistence type="inferred from homology"/>
<dbReference type="Gene3D" id="2.130.10.10">
    <property type="entry name" value="YVTN repeat-like/Quinoprotein amine dehydrogenase"/>
    <property type="match status" value="2"/>
</dbReference>
<feature type="repeat" description="WD" evidence="5">
    <location>
        <begin position="32"/>
        <end position="65"/>
    </location>
</feature>
<comment type="similarity">
    <text evidence="3">Belongs to the WD repeat ASA1 family.</text>
</comment>